<keyword evidence="2" id="KW-1185">Reference proteome</keyword>
<accession>A0A9P7JJN6</accession>
<protein>
    <submittedName>
        <fullName evidence="1">Uncharacterized protein</fullName>
    </submittedName>
</protein>
<proteinExistence type="predicted"/>
<dbReference type="GeneID" id="64627886"/>
<dbReference type="AlphaFoldDB" id="A0A9P7JJN6"/>
<dbReference type="RefSeq" id="XP_041199583.1">
    <property type="nucleotide sequence ID" value="XM_041333869.1"/>
</dbReference>
<reference evidence="1" key="1">
    <citation type="journal article" date="2020" name="New Phytol.">
        <title>Comparative genomics reveals dynamic genome evolution in host specialist ectomycorrhizal fungi.</title>
        <authorList>
            <person name="Lofgren L.A."/>
            <person name="Nguyen N.H."/>
            <person name="Vilgalys R."/>
            <person name="Ruytinx J."/>
            <person name="Liao H.L."/>
            <person name="Branco S."/>
            <person name="Kuo A."/>
            <person name="LaButti K."/>
            <person name="Lipzen A."/>
            <person name="Andreopoulos W."/>
            <person name="Pangilinan J."/>
            <person name="Riley R."/>
            <person name="Hundley H."/>
            <person name="Na H."/>
            <person name="Barry K."/>
            <person name="Grigoriev I.V."/>
            <person name="Stajich J.E."/>
            <person name="Kennedy P.G."/>
        </authorList>
    </citation>
    <scope>NUCLEOTIDE SEQUENCE</scope>
    <source>
        <strain evidence="1">MN1</strain>
    </source>
</reference>
<dbReference type="Proteomes" id="UP000807769">
    <property type="component" value="Unassembled WGS sequence"/>
</dbReference>
<dbReference type="OrthoDB" id="7396853at2759"/>
<dbReference type="EMBL" id="JABBWG010000001">
    <property type="protein sequence ID" value="KAG1826736.1"/>
    <property type="molecule type" value="Genomic_DNA"/>
</dbReference>
<gene>
    <name evidence="1" type="ORF">BJ212DRAFT_1307938</name>
</gene>
<evidence type="ECO:0000313" key="2">
    <source>
        <dbReference type="Proteomes" id="UP000807769"/>
    </source>
</evidence>
<name>A0A9P7JJN6_9AGAM</name>
<sequence length="102" mass="11662">MPIVQASIERSDANPEQNWAVEKIISKFCSYPDSEEGIFILAGGLAIHDIHDRKHFVEKLASSDVNMFDQATIVATFQSQVYPAFVISSHWHRSRFILDKRK</sequence>
<comment type="caution">
    <text evidence="1">The sequence shown here is derived from an EMBL/GenBank/DDBJ whole genome shotgun (WGS) entry which is preliminary data.</text>
</comment>
<organism evidence="1 2">
    <name type="scientific">Suillus subaureus</name>
    <dbReference type="NCBI Taxonomy" id="48587"/>
    <lineage>
        <taxon>Eukaryota</taxon>
        <taxon>Fungi</taxon>
        <taxon>Dikarya</taxon>
        <taxon>Basidiomycota</taxon>
        <taxon>Agaricomycotina</taxon>
        <taxon>Agaricomycetes</taxon>
        <taxon>Agaricomycetidae</taxon>
        <taxon>Boletales</taxon>
        <taxon>Suillineae</taxon>
        <taxon>Suillaceae</taxon>
        <taxon>Suillus</taxon>
    </lineage>
</organism>
<evidence type="ECO:0000313" key="1">
    <source>
        <dbReference type="EMBL" id="KAG1826736.1"/>
    </source>
</evidence>